<name>A0ABN9UA76_9DINO</name>
<organism evidence="3 4">
    <name type="scientific">Prorocentrum cordatum</name>
    <dbReference type="NCBI Taxonomy" id="2364126"/>
    <lineage>
        <taxon>Eukaryota</taxon>
        <taxon>Sar</taxon>
        <taxon>Alveolata</taxon>
        <taxon>Dinophyceae</taxon>
        <taxon>Prorocentrales</taxon>
        <taxon>Prorocentraceae</taxon>
        <taxon>Prorocentrum</taxon>
    </lineage>
</organism>
<keyword evidence="4" id="KW-1185">Reference proteome</keyword>
<accession>A0ABN9UA76</accession>
<feature type="transmembrane region" description="Helical" evidence="2">
    <location>
        <begin position="1145"/>
        <end position="1169"/>
    </location>
</feature>
<gene>
    <name evidence="3" type="ORF">PCOR1329_LOCUS46663</name>
</gene>
<evidence type="ECO:0000313" key="4">
    <source>
        <dbReference type="Proteomes" id="UP001189429"/>
    </source>
</evidence>
<sequence>MPWGLDALARDLTQAATTALVVRSGVPSCPDCVCSPALTCPPLTCTCPGGEGYLNPTAAEGYSAAALAVVAGAAGALWALHPRPAPSASAPCPVAAPGTPATALAVPAEAEALEDVQAVAAAQVHHERVILYGTGYVLTPDMDDYGEGLTPDVDIHSVRPIAGQGGRAGGIVEARTYRFRRLPSPAELWAALRRGVAAGFGVLPDSPFLLELSAANCEGHPAGPLGVADPVAALAPAVAIAGPAAAPAEAVPAAVVGPPVAAAAAGPAAPGEAVAAAPGRAPAVPDGAPVPPLPSGAAPPGWVSVAAEDVDGLVAFGAELQVGVAGGVQLVWRSGRRGGFALPAGGSAFGVLLQQSEVAYFRQEYRGNDARTLEVPAASAASSGPARDWREVVQLCHQEPVADFAVPGPRTAAWCAMYQVKEGGPALHHDMWKSRRKLTSTDFGVDMHDTLSRLIEAMGVSDHLDVFNLASAEIGYRKLQLIEHYWDDRSAEQQQNNSKIPLEESQAFMGGARAPSMVRTELLDTASKDLERISSIKKNARKLREEQAAAAKGELLTELVVALNQLDAGSDLVRRQCEGEPSRMQQLCLERLAESCAAMGAPPSDLSSEVALRELQVGAAYGDCDPVSAAPFVRDLVSLPAVGGAPAPLDQLLGKDGPDVVRRLISSKVLSNHDAAEAKKDSGFARPYLGPALRRREDYLAFISRPSKANMLDFRLDGDDFEEVGLFTVWKTDGRQRLVIDCRGSNLHFAEPNKTSLASGASFSRLELQEGEQLWTGGVDIADAFYNMVCFVNFDVTLLFLDCVPLTLASREGAFTAYVDNFVAFGTGPERPGEMLDAARKAFEGVGLPVHPTEAPVTVSEQLGWVLDGERGALRPKSRRVWRLRLGILELLKKGYATGRQIGKVAGHYAFIALAQRPMLSVFSAVYSFSRKYFSREPEIVDDFEGVSTEGERWKAQEVSSELHGGRWQVVSSGGVQASVRWIPSERNVADAPSRRHIPLGAWLGGGAGGGEPDLDRWDVRDGGLRSQRTDVAAAGAELEELAVRGAASGGTFLQRASVTPRTVAQCDMLWQDILRAWAATARVTGTARVPSDDDMDGLLASWMYREYLAGELSQRGAKAMAAVKFFRPQFSRTGSLALPRAAQVVSLIALELVAAGFWAMAAWVVIAFHRYLRPSELGRVTPEMIVAPTPGTHVASWAIVLRPSEEEVSSKTREFDETVVFDLAEFSFLHSVLAFLKRSAPPRQPVFGLLHADLVRNFRAAAVRAGMDPTSLVIAERRELNSASLVLGGAAAGRRRCALLMDSDVCGPSFWEPALEVVRGEGALVSASIFIAEGTGYTEDSDWGKRLRSLEIGTKVVPAKEASIELCAEGLRLVVEDGVDVIALAVKADDFGFLDKLRMAGRHFRRASALLFIALYGLLVVFEFDVILLFAILALHVDLVLWVARV</sequence>
<evidence type="ECO:0000313" key="3">
    <source>
        <dbReference type="EMBL" id="CAK0856213.1"/>
    </source>
</evidence>
<protein>
    <submittedName>
        <fullName evidence="3">Uncharacterized protein</fullName>
    </submittedName>
</protein>
<keyword evidence="2" id="KW-0472">Membrane</keyword>
<evidence type="ECO:0000256" key="1">
    <source>
        <dbReference type="SAM" id="MobiDB-lite"/>
    </source>
</evidence>
<keyword evidence="2" id="KW-0812">Transmembrane</keyword>
<feature type="region of interest" description="Disordered" evidence="1">
    <location>
        <begin position="278"/>
        <end position="297"/>
    </location>
</feature>
<comment type="caution">
    <text evidence="3">The sequence shown here is derived from an EMBL/GenBank/DDBJ whole genome shotgun (WGS) entry which is preliminary data.</text>
</comment>
<dbReference type="Proteomes" id="UP001189429">
    <property type="component" value="Unassembled WGS sequence"/>
</dbReference>
<keyword evidence="2" id="KW-1133">Transmembrane helix</keyword>
<reference evidence="3" key="1">
    <citation type="submission" date="2023-10" db="EMBL/GenBank/DDBJ databases">
        <authorList>
            <person name="Chen Y."/>
            <person name="Shah S."/>
            <person name="Dougan E. K."/>
            <person name="Thang M."/>
            <person name="Chan C."/>
        </authorList>
    </citation>
    <scope>NUCLEOTIDE SEQUENCE [LARGE SCALE GENOMIC DNA]</scope>
</reference>
<evidence type="ECO:0000256" key="2">
    <source>
        <dbReference type="SAM" id="Phobius"/>
    </source>
</evidence>
<dbReference type="EMBL" id="CAUYUJ010015615">
    <property type="protein sequence ID" value="CAK0856213.1"/>
    <property type="molecule type" value="Genomic_DNA"/>
</dbReference>
<proteinExistence type="predicted"/>
<feature type="compositionally biased region" description="Low complexity" evidence="1">
    <location>
        <begin position="278"/>
        <end position="287"/>
    </location>
</feature>